<proteinExistence type="predicted"/>
<dbReference type="Proteomes" id="UP000886595">
    <property type="component" value="Unassembled WGS sequence"/>
</dbReference>
<name>A0A8X7V921_BRACI</name>
<feature type="region of interest" description="Disordered" evidence="1">
    <location>
        <begin position="51"/>
        <end position="81"/>
    </location>
</feature>
<dbReference type="AlphaFoldDB" id="A0A8X7V921"/>
<keyword evidence="3" id="KW-1185">Reference proteome</keyword>
<evidence type="ECO:0000256" key="1">
    <source>
        <dbReference type="SAM" id="MobiDB-lite"/>
    </source>
</evidence>
<evidence type="ECO:0000313" key="2">
    <source>
        <dbReference type="EMBL" id="KAG2306959.1"/>
    </source>
</evidence>
<gene>
    <name evidence="2" type="ORF">Bca52824_026707</name>
</gene>
<protein>
    <submittedName>
        <fullName evidence="2">Uncharacterized protein</fullName>
    </submittedName>
</protein>
<evidence type="ECO:0000313" key="3">
    <source>
        <dbReference type="Proteomes" id="UP000886595"/>
    </source>
</evidence>
<reference evidence="2 3" key="1">
    <citation type="submission" date="2020-02" db="EMBL/GenBank/DDBJ databases">
        <authorList>
            <person name="Ma Q."/>
            <person name="Huang Y."/>
            <person name="Song X."/>
            <person name="Pei D."/>
        </authorList>
    </citation>
    <scope>NUCLEOTIDE SEQUENCE [LARGE SCALE GENOMIC DNA]</scope>
    <source>
        <strain evidence="2">Sxm20200214</strain>
        <tissue evidence="2">Leaf</tissue>
    </source>
</reference>
<comment type="caution">
    <text evidence="2">The sequence shown here is derived from an EMBL/GenBank/DDBJ whole genome shotgun (WGS) entry which is preliminary data.</text>
</comment>
<dbReference type="EMBL" id="JAAMPC010000006">
    <property type="protein sequence ID" value="KAG2306959.1"/>
    <property type="molecule type" value="Genomic_DNA"/>
</dbReference>
<accession>A0A8X7V921</accession>
<dbReference type="OrthoDB" id="1044253at2759"/>
<organism evidence="2 3">
    <name type="scientific">Brassica carinata</name>
    <name type="common">Ethiopian mustard</name>
    <name type="synonym">Abyssinian cabbage</name>
    <dbReference type="NCBI Taxonomy" id="52824"/>
    <lineage>
        <taxon>Eukaryota</taxon>
        <taxon>Viridiplantae</taxon>
        <taxon>Streptophyta</taxon>
        <taxon>Embryophyta</taxon>
        <taxon>Tracheophyta</taxon>
        <taxon>Spermatophyta</taxon>
        <taxon>Magnoliopsida</taxon>
        <taxon>eudicotyledons</taxon>
        <taxon>Gunneridae</taxon>
        <taxon>Pentapetalae</taxon>
        <taxon>rosids</taxon>
        <taxon>malvids</taxon>
        <taxon>Brassicales</taxon>
        <taxon>Brassicaceae</taxon>
        <taxon>Brassiceae</taxon>
        <taxon>Brassica</taxon>
    </lineage>
</organism>
<sequence length="118" mass="12774">MATCQLGDLCNLVEDPSLGGYVKDIVTPVDSCFPSSSTGLLETKTNTNKDYESQLSSSNHHGDNFIDLGEGENLGESTNSSNKAIRHVSLEELGVSVEDLKTRVCHGKRLIRHGRLGK</sequence>